<sequence length="108" mass="12562">MIFQQDWAPAHGARTTIAYLDADFPGYLAKDQWPSNSPDLKPLDFVIWGYLEQKLRKRIISNLDQLRRELNQAWEEIDTSYLRRTVESEKPRLEACAKAKGGHFEALL</sequence>
<dbReference type="PANTHER" id="PTHR47326">
    <property type="entry name" value="TRANSPOSABLE ELEMENT TC3 TRANSPOSASE-LIKE PROTEIN"/>
    <property type="match status" value="1"/>
</dbReference>
<reference evidence="1 2" key="1">
    <citation type="submission" date="2018-11" db="EMBL/GenBank/DDBJ databases">
        <authorList>
            <consortium name="Pathogen Informatics"/>
        </authorList>
    </citation>
    <scope>NUCLEOTIDE SEQUENCE [LARGE SCALE GENOMIC DNA]</scope>
</reference>
<dbReference type="PANTHER" id="PTHR47326:SF1">
    <property type="entry name" value="HTH PSQ-TYPE DOMAIN-CONTAINING PROTEIN"/>
    <property type="match status" value="1"/>
</dbReference>
<keyword evidence="2" id="KW-1185">Reference proteome</keyword>
<evidence type="ECO:0000313" key="3">
    <source>
        <dbReference type="WBParaSite" id="HPBE_0000057701-mRNA-1"/>
    </source>
</evidence>
<dbReference type="OrthoDB" id="7951431at2759"/>
<dbReference type="InterPro" id="IPR036397">
    <property type="entry name" value="RNaseH_sf"/>
</dbReference>
<dbReference type="EMBL" id="UZAH01000436">
    <property type="protein sequence ID" value="VDO18960.1"/>
    <property type="molecule type" value="Genomic_DNA"/>
</dbReference>
<reference evidence="3" key="2">
    <citation type="submission" date="2019-09" db="UniProtKB">
        <authorList>
            <consortium name="WormBaseParasite"/>
        </authorList>
    </citation>
    <scope>IDENTIFICATION</scope>
</reference>
<dbReference type="AlphaFoldDB" id="A0A183F335"/>
<organism evidence="2 3">
    <name type="scientific">Heligmosomoides polygyrus</name>
    <name type="common">Parasitic roundworm</name>
    <dbReference type="NCBI Taxonomy" id="6339"/>
    <lineage>
        <taxon>Eukaryota</taxon>
        <taxon>Metazoa</taxon>
        <taxon>Ecdysozoa</taxon>
        <taxon>Nematoda</taxon>
        <taxon>Chromadorea</taxon>
        <taxon>Rhabditida</taxon>
        <taxon>Rhabditina</taxon>
        <taxon>Rhabditomorpha</taxon>
        <taxon>Strongyloidea</taxon>
        <taxon>Heligmosomidae</taxon>
        <taxon>Heligmosomoides</taxon>
    </lineage>
</organism>
<gene>
    <name evidence="1" type="ORF">HPBE_LOCUS578</name>
</gene>
<proteinExistence type="predicted"/>
<evidence type="ECO:0000313" key="1">
    <source>
        <dbReference type="EMBL" id="VDO18960.1"/>
    </source>
</evidence>
<dbReference type="GO" id="GO:0003676">
    <property type="term" value="F:nucleic acid binding"/>
    <property type="evidence" value="ECO:0007669"/>
    <property type="project" value="InterPro"/>
</dbReference>
<accession>A0A183F335</accession>
<protein>
    <submittedName>
        <fullName evidence="3">DUF4091 domain-containing protein</fullName>
    </submittedName>
</protein>
<evidence type="ECO:0000313" key="2">
    <source>
        <dbReference type="Proteomes" id="UP000050761"/>
    </source>
</evidence>
<dbReference type="Gene3D" id="3.30.420.10">
    <property type="entry name" value="Ribonuclease H-like superfamily/Ribonuclease H"/>
    <property type="match status" value="1"/>
</dbReference>
<name>A0A183F335_HELPZ</name>
<accession>A0A3P7TAT6</accession>
<dbReference type="Proteomes" id="UP000050761">
    <property type="component" value="Unassembled WGS sequence"/>
</dbReference>
<dbReference type="WBParaSite" id="HPBE_0000057701-mRNA-1">
    <property type="protein sequence ID" value="HPBE_0000057701-mRNA-1"/>
    <property type="gene ID" value="HPBE_0000057701"/>
</dbReference>